<comment type="subcellular location">
    <subcellularLocation>
        <location evidence="1">Cell membrane</location>
        <topology evidence="1">Multi-pass membrane protein</topology>
    </subcellularLocation>
</comment>
<dbReference type="EMBL" id="BLLK01000069">
    <property type="protein sequence ID" value="GFH60539.1"/>
    <property type="molecule type" value="Genomic_DNA"/>
</dbReference>
<gene>
    <name evidence="8" type="ORF">CTEN210_17015</name>
</gene>
<name>A0AAD3DDA5_9STRA</name>
<evidence type="ECO:0000256" key="3">
    <source>
        <dbReference type="ARBA" id="ARBA00022692"/>
    </source>
</evidence>
<evidence type="ECO:0000256" key="2">
    <source>
        <dbReference type="ARBA" id="ARBA00022475"/>
    </source>
</evidence>
<dbReference type="PANTHER" id="PTHR47371:SF3">
    <property type="entry name" value="PHOSPHOGLYCEROL TRANSFERASE I"/>
    <property type="match status" value="1"/>
</dbReference>
<protein>
    <recommendedName>
        <fullName evidence="7">Sulfatase N-terminal domain-containing protein</fullName>
    </recommendedName>
</protein>
<accession>A0AAD3DDA5</accession>
<dbReference type="GO" id="GO:0005886">
    <property type="term" value="C:plasma membrane"/>
    <property type="evidence" value="ECO:0007669"/>
    <property type="project" value="UniProtKB-SubCell"/>
</dbReference>
<keyword evidence="2" id="KW-1003">Cell membrane</keyword>
<evidence type="ECO:0000313" key="8">
    <source>
        <dbReference type="EMBL" id="GFH60539.1"/>
    </source>
</evidence>
<dbReference type="PANTHER" id="PTHR47371">
    <property type="entry name" value="LIPOTEICHOIC ACID SYNTHASE"/>
    <property type="match status" value="1"/>
</dbReference>
<feature type="domain" description="Sulfatase N-terminal" evidence="7">
    <location>
        <begin position="321"/>
        <end position="535"/>
    </location>
</feature>
<feature type="transmembrane region" description="Helical" evidence="6">
    <location>
        <begin position="239"/>
        <end position="259"/>
    </location>
</feature>
<dbReference type="SUPFAM" id="SSF53649">
    <property type="entry name" value="Alkaline phosphatase-like"/>
    <property type="match status" value="1"/>
</dbReference>
<reference evidence="8 9" key="1">
    <citation type="journal article" date="2021" name="Sci. Rep.">
        <title>The genome of the diatom Chaetoceros tenuissimus carries an ancient integrated fragment of an extant virus.</title>
        <authorList>
            <person name="Hongo Y."/>
            <person name="Kimura K."/>
            <person name="Takaki Y."/>
            <person name="Yoshida Y."/>
            <person name="Baba S."/>
            <person name="Kobayashi G."/>
            <person name="Nagasaki K."/>
            <person name="Hano T."/>
            <person name="Tomaru Y."/>
        </authorList>
    </citation>
    <scope>NUCLEOTIDE SEQUENCE [LARGE SCALE GENOMIC DNA]</scope>
    <source>
        <strain evidence="8 9">NIES-3715</strain>
    </source>
</reference>
<feature type="transmembrane region" description="Helical" evidence="6">
    <location>
        <begin position="92"/>
        <end position="115"/>
    </location>
</feature>
<feature type="transmembrane region" description="Helical" evidence="6">
    <location>
        <begin position="53"/>
        <end position="72"/>
    </location>
</feature>
<feature type="transmembrane region" description="Helical" evidence="6">
    <location>
        <begin position="204"/>
        <end position="227"/>
    </location>
</feature>
<organism evidence="8 9">
    <name type="scientific">Chaetoceros tenuissimus</name>
    <dbReference type="NCBI Taxonomy" id="426638"/>
    <lineage>
        <taxon>Eukaryota</taxon>
        <taxon>Sar</taxon>
        <taxon>Stramenopiles</taxon>
        <taxon>Ochrophyta</taxon>
        <taxon>Bacillariophyta</taxon>
        <taxon>Coscinodiscophyceae</taxon>
        <taxon>Chaetocerotophycidae</taxon>
        <taxon>Chaetocerotales</taxon>
        <taxon>Chaetocerotaceae</taxon>
        <taxon>Chaetoceros</taxon>
    </lineage>
</organism>
<keyword evidence="3 6" id="KW-0812">Transmembrane</keyword>
<evidence type="ECO:0000256" key="6">
    <source>
        <dbReference type="SAM" id="Phobius"/>
    </source>
</evidence>
<dbReference type="Gene3D" id="3.40.720.10">
    <property type="entry name" value="Alkaline Phosphatase, subunit A"/>
    <property type="match status" value="1"/>
</dbReference>
<evidence type="ECO:0000259" key="7">
    <source>
        <dbReference type="Pfam" id="PF00884"/>
    </source>
</evidence>
<keyword evidence="5 6" id="KW-0472">Membrane</keyword>
<dbReference type="AlphaFoldDB" id="A0AAD3DDA5"/>
<keyword evidence="9" id="KW-1185">Reference proteome</keyword>
<evidence type="ECO:0000256" key="1">
    <source>
        <dbReference type="ARBA" id="ARBA00004651"/>
    </source>
</evidence>
<dbReference type="InterPro" id="IPR050448">
    <property type="entry name" value="OpgB/LTA_synthase_biosynth"/>
</dbReference>
<keyword evidence="4 6" id="KW-1133">Transmembrane helix</keyword>
<evidence type="ECO:0000256" key="5">
    <source>
        <dbReference type="ARBA" id="ARBA00023136"/>
    </source>
</evidence>
<dbReference type="InterPro" id="IPR000917">
    <property type="entry name" value="Sulfatase_N"/>
</dbReference>
<proteinExistence type="predicted"/>
<feature type="transmembrane region" description="Helical" evidence="6">
    <location>
        <begin position="150"/>
        <end position="168"/>
    </location>
</feature>
<dbReference type="Pfam" id="PF00884">
    <property type="entry name" value="Sulfatase"/>
    <property type="match status" value="1"/>
</dbReference>
<dbReference type="InterPro" id="IPR017850">
    <property type="entry name" value="Alkaline_phosphatase_core_sf"/>
</dbReference>
<dbReference type="Proteomes" id="UP001054902">
    <property type="component" value="Unassembled WGS sequence"/>
</dbReference>
<sequence>MYISKIWKRKGNRFSLSILTKKDGDEEQANNTCNTLQVKPTESFIQGVHVEEVYNLPALTKFMIGSIASSLLVHKSAHLLFGKLESQERNDILGILFLPQIFLCDIAFFVAILYIMKKCHVLYTKEQAKGNELVLNGHKSKETNSRIEKVARIFFCVMTVLLFFIAAVETQTLVTVGEYFPWDMTLYVLQHFENFKGMMGSKTVGLEGVICVQLFLTGSIAMAATPIARKTTQKFKPSLAKNTAFMCIAMMYIIAMFVLRPTANFSHTPIISVPYDIFFKGGIHDNDETQIGQPVTSHETKAHIKNFAQHSSAPKIGNPLNVVLIMLETMRYDMMPFDATTEWAKKFILNENAHTQDITPFYSTYVKNPNVFYVPKIKSASGFTHKSITSIFCSLYPIPQKMTREHRAKLYHKCVPHLLCSSGDIYQAHRHFKPLTSWFDYQTELMANIGFTIDKKSKNESKIEFYGENEFNDAHKDWDKRKRENHRANYFGYEDMVLLDPIKKWVGDRVKENQMPFFMSYLSGVTHDPYDYPPKNYWKQIL</sequence>
<evidence type="ECO:0000313" key="9">
    <source>
        <dbReference type="Proteomes" id="UP001054902"/>
    </source>
</evidence>
<evidence type="ECO:0000256" key="4">
    <source>
        <dbReference type="ARBA" id="ARBA00022989"/>
    </source>
</evidence>
<comment type="caution">
    <text evidence="8">The sequence shown here is derived from an EMBL/GenBank/DDBJ whole genome shotgun (WGS) entry which is preliminary data.</text>
</comment>